<name>A0A0S2FHI7_LYSAN</name>
<keyword evidence="5 9" id="KW-0418">Kinase</keyword>
<sequence>MFEELGERLVSKPEIALAELIKNAYDADSPDCQITLDDTQIVVADHGHGLTESEFLNNWMVVSSPAKGKQRYSRRFGRSMAGSKGVGRFSARYLGRMVELTTVADVPGGRIGARTKLTATFDWTKIAQVQKIGQVTIDYRVRLAKPGEATGTTLRITQLRDEAEAISVAKVKTDILRLTDPAAGLERPAFAFSHKDTGPKNDRDPGFTVSFTNAASTPELVPPSVASEILKAFVGRVRIQVTESGRLSYKVFWDRSEKVLDEGWFPLADVARDYSANALKLKPGQDADERGLPLELEDVSHLPMSLQLHSPVFIDIRFFPRRAGTFSNLPVNGKIAQRWLSEAASLAIVDNGFAMPAYSDRGSDWLGVDASKARNERAWQSVFTPVYYPMKPGAREDPRLNPMLALPRGTQLVGRIHITTQKRPADSLISDDWLQPNMDRESLRSNGAFRLLWHVARFAVELLAHHDRAQRLKLEEKKVRDAQKQARTSLSAAIEEIKSSPNIDPAYRRRVVEQLTQAQDQFAEATAYSDDAKRSLEVMSMMGVMAGLLTHEFEKSLATLTLAAELLDKLPRPSAEVTAALIQLRAYEAELGHFRDYMRLIVDKARELKPQTFKARAQVNFTAKTLGHLADRYGIAVVVDIDGKLPGPAVPVAAYSGIVMNLMTNAMKALIPKVPGEPRRIRLYATNEGTHHTLVCADNGIGIPVYVRTRIWDPLFTTTASTDEDNPLGSGLGLGLSVVKQVVQGLGGRIELLDEAPPGFATAFKVTLPLEAKES</sequence>
<reference evidence="9 10" key="1">
    <citation type="journal article" date="2015" name="BMC Genomics">
        <title>Comparative genomics and metabolic profiling of the genus Lysobacter.</title>
        <authorList>
            <person name="de Bruijn I."/>
            <person name="Cheng X."/>
            <person name="de Jager V."/>
            <person name="Exposito R.G."/>
            <person name="Watrous J."/>
            <person name="Patel N."/>
            <person name="Postma J."/>
            <person name="Dorrestein P.C."/>
            <person name="Kobayashi D."/>
            <person name="Raaijmakers J.M."/>
        </authorList>
    </citation>
    <scope>NUCLEOTIDE SEQUENCE [LARGE SCALE GENOMIC DNA]</scope>
    <source>
        <strain evidence="9 10">76</strain>
    </source>
</reference>
<dbReference type="EC" id="2.7.13.3" evidence="2"/>
<evidence type="ECO:0000256" key="5">
    <source>
        <dbReference type="ARBA" id="ARBA00022777"/>
    </source>
</evidence>
<dbReference type="Gene3D" id="3.30.565.10">
    <property type="entry name" value="Histidine kinase-like ATPase, C-terminal domain"/>
    <property type="match status" value="2"/>
</dbReference>
<dbReference type="Proteomes" id="UP000060787">
    <property type="component" value="Chromosome"/>
</dbReference>
<dbReference type="PANTHER" id="PTHR43065:SF46">
    <property type="entry name" value="C4-DICARBOXYLATE TRANSPORT SENSOR PROTEIN DCTB"/>
    <property type="match status" value="1"/>
</dbReference>
<keyword evidence="3" id="KW-0808">Transferase</keyword>
<dbReference type="KEGG" id="lab:LA76x_4921"/>
<feature type="domain" description="Histidine kinase" evidence="8">
    <location>
        <begin position="548"/>
        <end position="772"/>
    </location>
</feature>
<evidence type="ECO:0000256" key="4">
    <source>
        <dbReference type="ARBA" id="ARBA00022741"/>
    </source>
</evidence>
<dbReference type="GO" id="GO:0005524">
    <property type="term" value="F:ATP binding"/>
    <property type="evidence" value="ECO:0007669"/>
    <property type="project" value="UniProtKB-KW"/>
</dbReference>
<dbReference type="PATRIC" id="fig|84531.8.peg.4905"/>
<dbReference type="InterPro" id="IPR004358">
    <property type="entry name" value="Sig_transdc_His_kin-like_C"/>
</dbReference>
<dbReference type="STRING" id="84531.LA76x_4921"/>
<dbReference type="SMART" id="SM00387">
    <property type="entry name" value="HATPase_c"/>
    <property type="match status" value="1"/>
</dbReference>
<keyword evidence="7" id="KW-0902">Two-component regulatory system</keyword>
<evidence type="ECO:0000256" key="3">
    <source>
        <dbReference type="ARBA" id="ARBA00022679"/>
    </source>
</evidence>
<evidence type="ECO:0000256" key="7">
    <source>
        <dbReference type="ARBA" id="ARBA00023012"/>
    </source>
</evidence>
<dbReference type="Pfam" id="PF02518">
    <property type="entry name" value="HATPase_c"/>
    <property type="match status" value="1"/>
</dbReference>
<evidence type="ECO:0000313" key="10">
    <source>
        <dbReference type="Proteomes" id="UP000060787"/>
    </source>
</evidence>
<dbReference type="InterPro" id="IPR036890">
    <property type="entry name" value="HATPase_C_sf"/>
</dbReference>
<dbReference type="InterPro" id="IPR003594">
    <property type="entry name" value="HATPase_dom"/>
</dbReference>
<keyword evidence="10" id="KW-1185">Reference proteome</keyword>
<accession>A0A0S2FHI7</accession>
<evidence type="ECO:0000256" key="2">
    <source>
        <dbReference type="ARBA" id="ARBA00012438"/>
    </source>
</evidence>
<proteinExistence type="predicted"/>
<dbReference type="Pfam" id="PF13589">
    <property type="entry name" value="HATPase_c_3"/>
    <property type="match status" value="1"/>
</dbReference>
<dbReference type="InterPro" id="IPR005467">
    <property type="entry name" value="His_kinase_dom"/>
</dbReference>
<organism evidence="9 10">
    <name type="scientific">Lysobacter antibioticus</name>
    <dbReference type="NCBI Taxonomy" id="84531"/>
    <lineage>
        <taxon>Bacteria</taxon>
        <taxon>Pseudomonadati</taxon>
        <taxon>Pseudomonadota</taxon>
        <taxon>Gammaproteobacteria</taxon>
        <taxon>Lysobacterales</taxon>
        <taxon>Lysobacteraceae</taxon>
        <taxon>Lysobacter</taxon>
    </lineage>
</organism>
<gene>
    <name evidence="9" type="ORF">LA76x_4921</name>
</gene>
<dbReference type="GO" id="GO:0000160">
    <property type="term" value="P:phosphorelay signal transduction system"/>
    <property type="evidence" value="ECO:0007669"/>
    <property type="project" value="UniProtKB-KW"/>
</dbReference>
<dbReference type="PRINTS" id="PR00344">
    <property type="entry name" value="BCTRLSENSOR"/>
</dbReference>
<dbReference type="AlphaFoldDB" id="A0A0S2FHI7"/>
<dbReference type="EMBL" id="CP011129">
    <property type="protein sequence ID" value="ALN83023.1"/>
    <property type="molecule type" value="Genomic_DNA"/>
</dbReference>
<evidence type="ECO:0000259" key="8">
    <source>
        <dbReference type="PROSITE" id="PS50109"/>
    </source>
</evidence>
<evidence type="ECO:0000313" key="9">
    <source>
        <dbReference type="EMBL" id="ALN83023.1"/>
    </source>
</evidence>
<protein>
    <recommendedName>
        <fullName evidence="2">histidine kinase</fullName>
        <ecNumber evidence="2">2.7.13.3</ecNumber>
    </recommendedName>
</protein>
<keyword evidence="6" id="KW-0067">ATP-binding</keyword>
<dbReference type="SUPFAM" id="SSF55874">
    <property type="entry name" value="ATPase domain of HSP90 chaperone/DNA topoisomerase II/histidine kinase"/>
    <property type="match status" value="2"/>
</dbReference>
<keyword evidence="4" id="KW-0547">Nucleotide-binding</keyword>
<comment type="catalytic activity">
    <reaction evidence="1">
        <text>ATP + protein L-histidine = ADP + protein N-phospho-L-histidine.</text>
        <dbReference type="EC" id="2.7.13.3"/>
    </reaction>
</comment>
<evidence type="ECO:0000256" key="6">
    <source>
        <dbReference type="ARBA" id="ARBA00022840"/>
    </source>
</evidence>
<dbReference type="GO" id="GO:0004673">
    <property type="term" value="F:protein histidine kinase activity"/>
    <property type="evidence" value="ECO:0007669"/>
    <property type="project" value="UniProtKB-EC"/>
</dbReference>
<dbReference type="PROSITE" id="PS50109">
    <property type="entry name" value="HIS_KIN"/>
    <property type="match status" value="1"/>
</dbReference>
<dbReference type="PANTHER" id="PTHR43065">
    <property type="entry name" value="SENSOR HISTIDINE KINASE"/>
    <property type="match status" value="1"/>
</dbReference>
<evidence type="ECO:0000256" key="1">
    <source>
        <dbReference type="ARBA" id="ARBA00000085"/>
    </source>
</evidence>
<dbReference type="CDD" id="cd00075">
    <property type="entry name" value="HATPase"/>
    <property type="match status" value="1"/>
</dbReference>